<reference evidence="4" key="1">
    <citation type="journal article" date="2019" name="Int. J. Syst. Evol. Microbiol.">
        <title>The Global Catalogue of Microorganisms (GCM) 10K type strain sequencing project: providing services to taxonomists for standard genome sequencing and annotation.</title>
        <authorList>
            <consortium name="The Broad Institute Genomics Platform"/>
            <consortium name="The Broad Institute Genome Sequencing Center for Infectious Disease"/>
            <person name="Wu L."/>
            <person name="Ma J."/>
        </authorList>
    </citation>
    <scope>NUCLEOTIDE SEQUENCE [LARGE SCALE GENOMIC DNA]</scope>
    <source>
        <strain evidence="4">KCTC 33576</strain>
    </source>
</reference>
<dbReference type="Proteomes" id="UP001597391">
    <property type="component" value="Unassembled WGS sequence"/>
</dbReference>
<feature type="transmembrane region" description="Helical" evidence="2">
    <location>
        <begin position="59"/>
        <end position="82"/>
    </location>
</feature>
<organism evidence="3 4">
    <name type="scientific">Populibacterium corticicola</name>
    <dbReference type="NCBI Taxonomy" id="1812826"/>
    <lineage>
        <taxon>Bacteria</taxon>
        <taxon>Bacillati</taxon>
        <taxon>Actinomycetota</taxon>
        <taxon>Actinomycetes</taxon>
        <taxon>Micrococcales</taxon>
        <taxon>Jonesiaceae</taxon>
        <taxon>Populibacterium</taxon>
    </lineage>
</organism>
<dbReference type="EMBL" id="JBHUOP010000001">
    <property type="protein sequence ID" value="MFD2839494.1"/>
    <property type="molecule type" value="Genomic_DNA"/>
</dbReference>
<proteinExistence type="predicted"/>
<dbReference type="NCBIfam" id="NF041681">
    <property type="entry name" value="HGxxPAAW"/>
    <property type="match status" value="1"/>
</dbReference>
<accession>A0ABW5XCL6</accession>
<dbReference type="RefSeq" id="WP_377464974.1">
    <property type="nucleotide sequence ID" value="NZ_JBHUOP010000001.1"/>
</dbReference>
<feature type="region of interest" description="Disordered" evidence="1">
    <location>
        <begin position="1"/>
        <end position="26"/>
    </location>
</feature>
<gene>
    <name evidence="3" type="ORF">ACFSYH_02805</name>
</gene>
<protein>
    <submittedName>
        <fullName evidence="3">HGxxPAAW family protein</fullName>
    </submittedName>
</protein>
<name>A0ABW5XCL6_9MICO</name>
<keyword evidence="2" id="KW-0812">Transmembrane</keyword>
<keyword evidence="4" id="KW-1185">Reference proteome</keyword>
<evidence type="ECO:0000313" key="3">
    <source>
        <dbReference type="EMBL" id="MFD2839494.1"/>
    </source>
</evidence>
<comment type="caution">
    <text evidence="3">The sequence shown here is derived from an EMBL/GenBank/DDBJ whole genome shotgun (WGS) entry which is preliminary data.</text>
</comment>
<evidence type="ECO:0000256" key="1">
    <source>
        <dbReference type="SAM" id="MobiDB-lite"/>
    </source>
</evidence>
<keyword evidence="2" id="KW-1133">Transmembrane helix</keyword>
<keyword evidence="2" id="KW-0472">Membrane</keyword>
<sequence length="92" mass="9211">MSAKDAANAPSILAPQGVELPDNAPPHNHGHTTAAWFLTIFGMVGSILIGVGMPLESTALIIVGVAVVVIGAVGGLVLSLAGKGQPHAALRR</sequence>
<evidence type="ECO:0000256" key="2">
    <source>
        <dbReference type="SAM" id="Phobius"/>
    </source>
</evidence>
<evidence type="ECO:0000313" key="4">
    <source>
        <dbReference type="Proteomes" id="UP001597391"/>
    </source>
</evidence>
<feature type="transmembrane region" description="Helical" evidence="2">
    <location>
        <begin position="34"/>
        <end position="53"/>
    </location>
</feature>